<evidence type="ECO:0000256" key="1">
    <source>
        <dbReference type="SAM" id="SignalP"/>
    </source>
</evidence>
<accession>A0A6P8AMN0</accession>
<dbReference type="AlphaFoldDB" id="A0A6P8AMN0"/>
<protein>
    <recommendedName>
        <fullName evidence="4">Secreted protein</fullName>
    </recommendedName>
</protein>
<proteinExistence type="predicted"/>
<keyword evidence="2" id="KW-1185">Reference proteome</keyword>
<reference evidence="3" key="3">
    <citation type="submission" date="2025-08" db="UniProtKB">
        <authorList>
            <consortium name="RefSeq"/>
        </authorList>
    </citation>
    <scope>IDENTIFICATION</scope>
    <source>
        <strain evidence="3">NI907</strain>
    </source>
</reference>
<name>A0A6P8AMN0_PYRGI</name>
<dbReference type="RefSeq" id="XP_030976160.1">
    <property type="nucleotide sequence ID" value="XM_031132263.1"/>
</dbReference>
<dbReference type="Proteomes" id="UP000515153">
    <property type="component" value="Unplaced"/>
</dbReference>
<evidence type="ECO:0000313" key="2">
    <source>
        <dbReference type="Proteomes" id="UP000515153"/>
    </source>
</evidence>
<reference evidence="3" key="2">
    <citation type="submission" date="2019-10" db="EMBL/GenBank/DDBJ databases">
        <authorList>
            <consortium name="NCBI Genome Project"/>
        </authorList>
    </citation>
    <scope>NUCLEOTIDE SEQUENCE</scope>
    <source>
        <strain evidence="3">NI907</strain>
    </source>
</reference>
<feature type="chain" id="PRO_5028342961" description="Secreted protein" evidence="1">
    <location>
        <begin position="16"/>
        <end position="109"/>
    </location>
</feature>
<organism evidence="2 3">
    <name type="scientific">Pyricularia grisea</name>
    <name type="common">Crabgrass-specific blast fungus</name>
    <name type="synonym">Magnaporthe grisea</name>
    <dbReference type="NCBI Taxonomy" id="148305"/>
    <lineage>
        <taxon>Eukaryota</taxon>
        <taxon>Fungi</taxon>
        <taxon>Dikarya</taxon>
        <taxon>Ascomycota</taxon>
        <taxon>Pezizomycotina</taxon>
        <taxon>Sordariomycetes</taxon>
        <taxon>Sordariomycetidae</taxon>
        <taxon>Magnaporthales</taxon>
        <taxon>Pyriculariaceae</taxon>
        <taxon>Pyricularia</taxon>
    </lineage>
</organism>
<dbReference type="KEGG" id="pgri:PgNI_12311"/>
<sequence length="109" mass="11798">MQFYLFCLWLTVVEGVRHLEACNARPPSTAPCFSCSLSIAAQGNGSFSMSSTPLPTSAKTITQRYCTTVYMRSLPVVTKHILIQPHTTLETIDGTSHTVVPFATSSGPC</sequence>
<keyword evidence="1" id="KW-0732">Signal</keyword>
<reference evidence="3" key="1">
    <citation type="journal article" date="2019" name="Mol. Biol. Evol.">
        <title>Blast fungal genomes show frequent chromosomal changes, gene gains and losses, and effector gene turnover.</title>
        <authorList>
            <person name="Gomez Luciano L.B."/>
            <person name="Jason Tsai I."/>
            <person name="Chuma I."/>
            <person name="Tosa Y."/>
            <person name="Chen Y.H."/>
            <person name="Li J.Y."/>
            <person name="Li M.Y."/>
            <person name="Jade Lu M.Y."/>
            <person name="Nakayashiki H."/>
            <person name="Li W.H."/>
        </authorList>
    </citation>
    <scope>NUCLEOTIDE SEQUENCE</scope>
    <source>
        <strain evidence="3">NI907</strain>
    </source>
</reference>
<dbReference type="GeneID" id="41967168"/>
<gene>
    <name evidence="3" type="ORF">PgNI_12311</name>
</gene>
<feature type="signal peptide" evidence="1">
    <location>
        <begin position="1"/>
        <end position="15"/>
    </location>
</feature>
<evidence type="ECO:0000313" key="3">
    <source>
        <dbReference type="RefSeq" id="XP_030976160.1"/>
    </source>
</evidence>
<evidence type="ECO:0008006" key="4">
    <source>
        <dbReference type="Google" id="ProtNLM"/>
    </source>
</evidence>